<feature type="transmembrane region" description="Helical" evidence="5">
    <location>
        <begin position="260"/>
        <end position="279"/>
    </location>
</feature>
<evidence type="ECO:0000313" key="7">
    <source>
        <dbReference type="EMBL" id="BCX31019.1"/>
    </source>
</evidence>
<feature type="transmembrane region" description="Helical" evidence="5">
    <location>
        <begin position="360"/>
        <end position="385"/>
    </location>
</feature>
<name>A0ABM7QWU1_LATCU</name>
<feature type="transmembrane region" description="Helical" evidence="5">
    <location>
        <begin position="15"/>
        <end position="34"/>
    </location>
</feature>
<keyword evidence="8" id="KW-1185">Reference proteome</keyword>
<gene>
    <name evidence="7" type="ORF">LTWDN19_15860</name>
</gene>
<sequence>MEQLLILISVIQKNILNIPFFSQAAFLGILIILYRRLVDHISLEPLDNLKLRHYAFIGLLALSQLLAFIGLTNEGYGIGSILKKFIIAMITVANFLILYFVMNLLMRNDYQIKKIVTGNFWAFILLIGICLVQIIYVFLGGRLESIVELIGRYLEYHNILNPGSFEKISYTQSTQRVNGLYAESGFLAGVLAIGFAPFIISAMKNKINLFFPNSRYHGWFYYGLFAVLMGVLVLAKTSTGILAVVVMALLLLWAVKGRERLNLIVLYVIAGLLLALIVMRVPALKNMLLSFTVGKTDSDSTTMRLLATQAVFITVLKNPLIGVGFGQTSHFNFINAPSSVKQLAEYQLFLKNKEFPDQSAWGAVLAQFGLIIGIIIVIYIIHLLLDLKKSTKWLQIHQITGYQYDQAIYDSAVYFTIIFLVLGMLSIQWSFDLFILMFFFFVNYRHYLNRKITNNLKDGEVYIYD</sequence>
<evidence type="ECO:0000256" key="2">
    <source>
        <dbReference type="ARBA" id="ARBA00022692"/>
    </source>
</evidence>
<keyword evidence="2 5" id="KW-0812">Transmembrane</keyword>
<evidence type="ECO:0000256" key="3">
    <source>
        <dbReference type="ARBA" id="ARBA00022989"/>
    </source>
</evidence>
<dbReference type="InterPro" id="IPR051533">
    <property type="entry name" value="WaaL-like"/>
</dbReference>
<feature type="transmembrane region" description="Helical" evidence="5">
    <location>
        <begin position="118"/>
        <end position="139"/>
    </location>
</feature>
<feature type="domain" description="O-antigen ligase-related" evidence="6">
    <location>
        <begin position="225"/>
        <end position="338"/>
    </location>
</feature>
<dbReference type="InterPro" id="IPR007016">
    <property type="entry name" value="O-antigen_ligase-rel_domated"/>
</dbReference>
<feature type="transmembrane region" description="Helical" evidence="5">
    <location>
        <begin position="85"/>
        <end position="106"/>
    </location>
</feature>
<evidence type="ECO:0000259" key="6">
    <source>
        <dbReference type="Pfam" id="PF04932"/>
    </source>
</evidence>
<accession>A0ABM7QWU1</accession>
<keyword evidence="4 5" id="KW-0472">Membrane</keyword>
<dbReference type="Pfam" id="PF04932">
    <property type="entry name" value="Wzy_C"/>
    <property type="match status" value="1"/>
</dbReference>
<feature type="transmembrane region" description="Helical" evidence="5">
    <location>
        <begin position="221"/>
        <end position="254"/>
    </location>
</feature>
<dbReference type="PANTHER" id="PTHR37422">
    <property type="entry name" value="TEICHURONIC ACID BIOSYNTHESIS PROTEIN TUAE"/>
    <property type="match status" value="1"/>
</dbReference>
<evidence type="ECO:0000313" key="8">
    <source>
        <dbReference type="Proteomes" id="UP000825100"/>
    </source>
</evidence>
<dbReference type="Proteomes" id="UP000825100">
    <property type="component" value="Chromosome"/>
</dbReference>
<organism evidence="7 8">
    <name type="scientific">Latilactobacillus curvatus</name>
    <name type="common">Lactobacillus curvatus</name>
    <dbReference type="NCBI Taxonomy" id="28038"/>
    <lineage>
        <taxon>Bacteria</taxon>
        <taxon>Bacillati</taxon>
        <taxon>Bacillota</taxon>
        <taxon>Bacilli</taxon>
        <taxon>Lactobacillales</taxon>
        <taxon>Lactobacillaceae</taxon>
        <taxon>Latilactobacillus</taxon>
    </lineage>
</organism>
<comment type="subcellular location">
    <subcellularLocation>
        <location evidence="1">Membrane</location>
        <topology evidence="1">Multi-pass membrane protein</topology>
    </subcellularLocation>
</comment>
<evidence type="ECO:0000256" key="4">
    <source>
        <dbReference type="ARBA" id="ARBA00023136"/>
    </source>
</evidence>
<protein>
    <recommendedName>
        <fullName evidence="6">O-antigen ligase-related domain-containing protein</fullName>
    </recommendedName>
</protein>
<keyword evidence="3 5" id="KW-1133">Transmembrane helix</keyword>
<evidence type="ECO:0000256" key="5">
    <source>
        <dbReference type="SAM" id="Phobius"/>
    </source>
</evidence>
<feature type="transmembrane region" description="Helical" evidence="5">
    <location>
        <begin position="54"/>
        <end position="73"/>
    </location>
</feature>
<dbReference type="EMBL" id="AP024685">
    <property type="protein sequence ID" value="BCX31019.1"/>
    <property type="molecule type" value="Genomic_DNA"/>
</dbReference>
<evidence type="ECO:0000256" key="1">
    <source>
        <dbReference type="ARBA" id="ARBA00004141"/>
    </source>
</evidence>
<proteinExistence type="predicted"/>
<feature type="transmembrane region" description="Helical" evidence="5">
    <location>
        <begin position="412"/>
        <end position="442"/>
    </location>
</feature>
<reference evidence="7 8" key="1">
    <citation type="submission" date="2021-05" db="EMBL/GenBank/DDBJ databases">
        <title>Complete Genome Sequence of Latilactobacillus sp. Strain WDN19, a High D-Aspartate-producing Lactic Acid Bacterium Isolated from a Japanese Pickle.</title>
        <authorList>
            <person name="Kajitani K."/>
            <person name="Takahashi S."/>
        </authorList>
    </citation>
    <scope>NUCLEOTIDE SEQUENCE [LARGE SCALE GENOMIC DNA]</scope>
    <source>
        <strain evidence="7 8">WDN19</strain>
    </source>
</reference>
<dbReference type="RefSeq" id="WP_221276345.1">
    <property type="nucleotide sequence ID" value="NZ_AP024685.1"/>
</dbReference>
<dbReference type="PANTHER" id="PTHR37422:SF13">
    <property type="entry name" value="LIPOPOLYSACCHARIDE BIOSYNTHESIS PROTEIN PA4999-RELATED"/>
    <property type="match status" value="1"/>
</dbReference>
<feature type="transmembrane region" description="Helical" evidence="5">
    <location>
        <begin position="180"/>
        <end position="200"/>
    </location>
</feature>